<evidence type="ECO:0000256" key="3">
    <source>
        <dbReference type="ARBA" id="ARBA00023125"/>
    </source>
</evidence>
<dbReference type="PANTHER" id="PTHR30408:SF12">
    <property type="entry name" value="TYPE I RESTRICTION ENZYME MJAVIII SPECIFICITY SUBUNIT"/>
    <property type="match status" value="1"/>
</dbReference>
<dbReference type="PANTHER" id="PTHR30408">
    <property type="entry name" value="TYPE-1 RESTRICTION ENZYME ECOKI SPECIFICITY PROTEIN"/>
    <property type="match status" value="1"/>
</dbReference>
<dbReference type="KEGG" id="est:DN752_13225"/>
<proteinExistence type="inferred from homology"/>
<keyword evidence="6" id="KW-1185">Reference proteome</keyword>
<dbReference type="OrthoDB" id="1002506at2"/>
<keyword evidence="2" id="KW-0680">Restriction system</keyword>
<dbReference type="SUPFAM" id="SSF116734">
    <property type="entry name" value="DNA methylase specificity domain"/>
    <property type="match status" value="1"/>
</dbReference>
<dbReference type="EMBL" id="CP030041">
    <property type="protein sequence ID" value="AWW31007.1"/>
    <property type="molecule type" value="Genomic_DNA"/>
</dbReference>
<evidence type="ECO:0000313" key="6">
    <source>
        <dbReference type="Proteomes" id="UP000248688"/>
    </source>
</evidence>
<reference evidence="5 6" key="1">
    <citation type="submission" date="2018-06" db="EMBL/GenBank/DDBJ databases">
        <title>Echinicola strongylocentroti sp. nov., isolated from a sea urchin Strongylocentrotus intermedius.</title>
        <authorList>
            <person name="Bae S.S."/>
        </authorList>
    </citation>
    <scope>NUCLEOTIDE SEQUENCE [LARGE SCALE GENOMIC DNA]</scope>
    <source>
        <strain evidence="5 6">MEBiC08714</strain>
    </source>
</reference>
<dbReference type="AlphaFoldDB" id="A0A2Z4IJU7"/>
<keyword evidence="3" id="KW-0238">DNA-binding</keyword>
<dbReference type="Gene3D" id="3.90.220.20">
    <property type="entry name" value="DNA methylase specificity domains"/>
    <property type="match status" value="1"/>
</dbReference>
<evidence type="ECO:0000313" key="5">
    <source>
        <dbReference type="EMBL" id="AWW31007.1"/>
    </source>
</evidence>
<evidence type="ECO:0000256" key="1">
    <source>
        <dbReference type="ARBA" id="ARBA00010923"/>
    </source>
</evidence>
<comment type="similarity">
    <text evidence="1">Belongs to the type-I restriction system S methylase family.</text>
</comment>
<feature type="domain" description="Type I restriction modification DNA specificity" evidence="4">
    <location>
        <begin position="2"/>
        <end position="158"/>
    </location>
</feature>
<dbReference type="GO" id="GO:0009307">
    <property type="term" value="P:DNA restriction-modification system"/>
    <property type="evidence" value="ECO:0007669"/>
    <property type="project" value="UniProtKB-KW"/>
</dbReference>
<accession>A0A2Z4IJU7</accession>
<dbReference type="InterPro" id="IPR052021">
    <property type="entry name" value="Type-I_RS_S_subunit"/>
</dbReference>
<sequence length="189" mass="21583">MKVTLKDIYEIHTGLFARPEKLGDVTYLQARHFDEEGNLVCELEKDLSTSEINPKHILNQGDLLYAAKGNKNFAFLYTEGLVPAVASTSFFVLRPKVNQSIKKVVPEYMLWYLNQPKTMDYLKSMAKGTSMLSISKQTLADLEVEIPVESIQEKIGAINALRKQEKKIIHQLEVLKDQFIQSRLLKVIK</sequence>
<evidence type="ECO:0000256" key="2">
    <source>
        <dbReference type="ARBA" id="ARBA00022747"/>
    </source>
</evidence>
<dbReference type="InterPro" id="IPR000055">
    <property type="entry name" value="Restrct_endonuc_typeI_TRD"/>
</dbReference>
<dbReference type="Pfam" id="PF01420">
    <property type="entry name" value="Methylase_S"/>
    <property type="match status" value="1"/>
</dbReference>
<gene>
    <name evidence="5" type="ORF">DN752_13225</name>
</gene>
<dbReference type="CDD" id="cd16961">
    <property type="entry name" value="RMtype1_S_TRD-CR_like"/>
    <property type="match status" value="1"/>
</dbReference>
<dbReference type="InterPro" id="IPR044946">
    <property type="entry name" value="Restrct_endonuc_typeI_TRD_sf"/>
</dbReference>
<dbReference type="Proteomes" id="UP000248688">
    <property type="component" value="Chromosome"/>
</dbReference>
<evidence type="ECO:0000259" key="4">
    <source>
        <dbReference type="Pfam" id="PF01420"/>
    </source>
</evidence>
<protein>
    <recommendedName>
        <fullName evidence="4">Type I restriction modification DNA specificity domain-containing protein</fullName>
    </recommendedName>
</protein>
<name>A0A2Z4IJU7_9BACT</name>
<organism evidence="5 6">
    <name type="scientific">Echinicola strongylocentroti</name>
    <dbReference type="NCBI Taxonomy" id="1795355"/>
    <lineage>
        <taxon>Bacteria</taxon>
        <taxon>Pseudomonadati</taxon>
        <taxon>Bacteroidota</taxon>
        <taxon>Cytophagia</taxon>
        <taxon>Cytophagales</taxon>
        <taxon>Cyclobacteriaceae</taxon>
        <taxon>Echinicola</taxon>
    </lineage>
</organism>
<dbReference type="GO" id="GO:0003677">
    <property type="term" value="F:DNA binding"/>
    <property type="evidence" value="ECO:0007669"/>
    <property type="project" value="UniProtKB-KW"/>
</dbReference>